<name>A0AAE1KFK5_PETCI</name>
<dbReference type="Proteomes" id="UP001286313">
    <property type="component" value="Unassembled WGS sequence"/>
</dbReference>
<evidence type="ECO:0000313" key="1">
    <source>
        <dbReference type="EMBL" id="KAK3872259.1"/>
    </source>
</evidence>
<comment type="caution">
    <text evidence="1">The sequence shown here is derived from an EMBL/GenBank/DDBJ whole genome shotgun (WGS) entry which is preliminary data.</text>
</comment>
<evidence type="ECO:0000313" key="2">
    <source>
        <dbReference type="Proteomes" id="UP001286313"/>
    </source>
</evidence>
<reference evidence="1" key="1">
    <citation type="submission" date="2023-10" db="EMBL/GenBank/DDBJ databases">
        <title>Genome assemblies of two species of porcelain crab, Petrolisthes cinctipes and Petrolisthes manimaculis (Anomura: Porcellanidae).</title>
        <authorList>
            <person name="Angst P."/>
        </authorList>
    </citation>
    <scope>NUCLEOTIDE SEQUENCE</scope>
    <source>
        <strain evidence="1">PB745_01</strain>
        <tissue evidence="1">Gill</tissue>
    </source>
</reference>
<protein>
    <submittedName>
        <fullName evidence="1">Uncharacterized protein</fullName>
    </submittedName>
</protein>
<keyword evidence="2" id="KW-1185">Reference proteome</keyword>
<accession>A0AAE1KFK5</accession>
<dbReference type="EMBL" id="JAWQEG010002396">
    <property type="protein sequence ID" value="KAK3872259.1"/>
    <property type="molecule type" value="Genomic_DNA"/>
</dbReference>
<gene>
    <name evidence="1" type="ORF">Pcinc_022652</name>
</gene>
<organism evidence="1 2">
    <name type="scientific">Petrolisthes cinctipes</name>
    <name type="common">Flat porcelain crab</name>
    <dbReference type="NCBI Taxonomy" id="88211"/>
    <lineage>
        <taxon>Eukaryota</taxon>
        <taxon>Metazoa</taxon>
        <taxon>Ecdysozoa</taxon>
        <taxon>Arthropoda</taxon>
        <taxon>Crustacea</taxon>
        <taxon>Multicrustacea</taxon>
        <taxon>Malacostraca</taxon>
        <taxon>Eumalacostraca</taxon>
        <taxon>Eucarida</taxon>
        <taxon>Decapoda</taxon>
        <taxon>Pleocyemata</taxon>
        <taxon>Anomura</taxon>
        <taxon>Galatheoidea</taxon>
        <taxon>Porcellanidae</taxon>
        <taxon>Petrolisthes</taxon>
    </lineage>
</organism>
<proteinExistence type="predicted"/>
<dbReference type="AlphaFoldDB" id="A0AAE1KFK5"/>
<sequence length="340" mass="36890">MLQDGVSSGRKGTMNGCLGEGGNEGLYGSVSSELLTSCNCLLHTADGQTSNFSLLVRSTVPPASRTAARSAGVMMSEDGPVEEGATNNCHISVKISPVRRLCRRENSEEAEESEGESECVVACPQVLKQLCPTFGRSSPIKGCGSHWTVAALEKLRESLVVLPYWRRCLCSQHEVPIITELELLPLLTFTPPHRFIVIIVTNSSESLGSVVVGGESLVGAVYAAQNLPGLRPCIQSPSEPSLAFVRYDTATRTRTRRKGRRGTPGTLLNGGRVQVGMILIYQKTQMLYSGFPLSSYGCQKQDFLSFISRHAQYNFHLRLPDPEAITCPDSDSEPDPDPDL</sequence>